<protein>
    <recommendedName>
        <fullName evidence="4">Peptidase inhibitor family I36</fullName>
    </recommendedName>
</protein>
<gene>
    <name evidence="2" type="ORF">GCM10010439_68440</name>
</gene>
<dbReference type="Proteomes" id="UP001501842">
    <property type="component" value="Unassembled WGS sequence"/>
</dbReference>
<dbReference type="RefSeq" id="WP_344457218.1">
    <property type="nucleotide sequence ID" value="NZ_BAAATZ010000035.1"/>
</dbReference>
<accession>A0ABN3URG0</accession>
<sequence length="132" mass="14840">MRLLSRVIMFVSALALGLGLAAPAQAAPAKKTVKVVATSLSGKRIYLEHHVSYCVKKNNCEPSAKDGTSKVAKYTQTVKVRRKHGVWINTVALKPHRIRVYVNGRLVHTEKAKWYAQNNSGFYITDHTYFNR</sequence>
<comment type="caution">
    <text evidence="2">The sequence shown here is derived from an EMBL/GenBank/DDBJ whole genome shotgun (WGS) entry which is preliminary data.</text>
</comment>
<dbReference type="EMBL" id="BAAATZ010000035">
    <property type="protein sequence ID" value="GAA2737618.1"/>
    <property type="molecule type" value="Genomic_DNA"/>
</dbReference>
<keyword evidence="1" id="KW-0732">Signal</keyword>
<proteinExistence type="predicted"/>
<feature type="chain" id="PRO_5045864146" description="Peptidase inhibitor family I36" evidence="1">
    <location>
        <begin position="27"/>
        <end position="132"/>
    </location>
</feature>
<evidence type="ECO:0000313" key="3">
    <source>
        <dbReference type="Proteomes" id="UP001501842"/>
    </source>
</evidence>
<evidence type="ECO:0008006" key="4">
    <source>
        <dbReference type="Google" id="ProtNLM"/>
    </source>
</evidence>
<organism evidence="2 3">
    <name type="scientific">Actinocorallia aurantiaca</name>
    <dbReference type="NCBI Taxonomy" id="46204"/>
    <lineage>
        <taxon>Bacteria</taxon>
        <taxon>Bacillati</taxon>
        <taxon>Actinomycetota</taxon>
        <taxon>Actinomycetes</taxon>
        <taxon>Streptosporangiales</taxon>
        <taxon>Thermomonosporaceae</taxon>
        <taxon>Actinocorallia</taxon>
    </lineage>
</organism>
<evidence type="ECO:0000256" key="1">
    <source>
        <dbReference type="SAM" id="SignalP"/>
    </source>
</evidence>
<evidence type="ECO:0000313" key="2">
    <source>
        <dbReference type="EMBL" id="GAA2737618.1"/>
    </source>
</evidence>
<keyword evidence="3" id="KW-1185">Reference proteome</keyword>
<name>A0ABN3URG0_9ACTN</name>
<reference evidence="2 3" key="1">
    <citation type="journal article" date="2019" name="Int. J. Syst. Evol. Microbiol.">
        <title>The Global Catalogue of Microorganisms (GCM) 10K type strain sequencing project: providing services to taxonomists for standard genome sequencing and annotation.</title>
        <authorList>
            <consortium name="The Broad Institute Genomics Platform"/>
            <consortium name="The Broad Institute Genome Sequencing Center for Infectious Disease"/>
            <person name="Wu L."/>
            <person name="Ma J."/>
        </authorList>
    </citation>
    <scope>NUCLEOTIDE SEQUENCE [LARGE SCALE GENOMIC DNA]</scope>
    <source>
        <strain evidence="2 3">JCM 8201</strain>
    </source>
</reference>
<feature type="signal peptide" evidence="1">
    <location>
        <begin position="1"/>
        <end position="26"/>
    </location>
</feature>